<feature type="binding site" evidence="3">
    <location>
        <begin position="547"/>
        <end position="548"/>
    </location>
    <ligand>
        <name>FAD</name>
        <dbReference type="ChEBI" id="CHEBI:57692"/>
    </ligand>
</feature>
<dbReference type="Pfam" id="PF00732">
    <property type="entry name" value="GMC_oxred_N"/>
    <property type="match status" value="1"/>
</dbReference>
<dbReference type="InterPro" id="IPR036188">
    <property type="entry name" value="FAD/NAD-bd_sf"/>
</dbReference>
<dbReference type="GO" id="GO:0050660">
    <property type="term" value="F:flavin adenine dinucleotide binding"/>
    <property type="evidence" value="ECO:0007669"/>
    <property type="project" value="InterPro"/>
</dbReference>
<comment type="cofactor">
    <cofactor evidence="3">
        <name>FAD</name>
        <dbReference type="ChEBI" id="CHEBI:57692"/>
    </cofactor>
</comment>
<dbReference type="OrthoDB" id="269227at2759"/>
<feature type="active site" description="Proton donor" evidence="2">
    <location>
        <position position="548"/>
    </location>
</feature>
<dbReference type="InterPro" id="IPR000172">
    <property type="entry name" value="GMC_OxRdtase_N"/>
</dbReference>
<dbReference type="SUPFAM" id="SSF54373">
    <property type="entry name" value="FAD-linked reductases, C-terminal domain"/>
    <property type="match status" value="1"/>
</dbReference>
<dbReference type="InterPro" id="IPR012132">
    <property type="entry name" value="GMC_OxRdtase"/>
</dbReference>
<comment type="similarity">
    <text evidence="1">Belongs to the GMC oxidoreductase family.</text>
</comment>
<dbReference type="Gene3D" id="3.50.50.60">
    <property type="entry name" value="FAD/NAD(P)-binding domain"/>
    <property type="match status" value="1"/>
</dbReference>
<evidence type="ECO:0000256" key="2">
    <source>
        <dbReference type="PIRSR" id="PIRSR000137-1"/>
    </source>
</evidence>
<proteinExistence type="inferred from homology"/>
<evidence type="ECO:0000313" key="6">
    <source>
        <dbReference type="Proteomes" id="UP000612746"/>
    </source>
</evidence>
<sequence>MTLDFVVGQGVLAQNCNSAFKKRLDRNISQLSAAAEHSVYKRPALDHFTKSLGMSNTYDFIIVGGGTAGCLIANRLVSSKQNPSVLIIETGDHGDVDHRVPYARYLNLFTRPDLDHGYLTEPQVAINNNVMPYIRGKGMGGSSMINFMIYTRGAAGDYDEWAELVGSDEWSWDTALKRFHKIENFTDNNGEEYKKYAEPGSNSDQTTGTLGVSVQFEEETAAFIDAAYELGWQKNLNLNSGNPIGVGASCATVHEGMRSTSSSAHIQLDTPNLTIMVKSQATKILFDGTKAIGVEVNGKISVYASKEVILSAGAIDTPKLLLLSGVGPAKELEALDINVIKDLPGVGKNMQDHCGVFIADLVDNAMSSRVPFIHRQDQYEDARKQWDNDRTGPLSTHYKGLGIAFLKQDQLYDTPEFKSLSEQSKSYLQRPTVPMIEIAFNGPTYPPGHVFGEDSTSFCSGAILLHPESRGSIALKSSDPFDPPVIDPNYLSHPFDRLSMIVAIRESRRLMKETSLKKHWIQPILAPEDDTDEAIWEYIKNFITSIWHASSTVSMGKTDDPMACVDANLKLRGLQNLRVADMSVCPLVMSGHTQSVAYQIGQAAAEKIIDEHNLSA</sequence>
<dbReference type="EMBL" id="JAEPRA010000009">
    <property type="protein sequence ID" value="KAG2180343.1"/>
    <property type="molecule type" value="Genomic_DNA"/>
</dbReference>
<evidence type="ECO:0000313" key="5">
    <source>
        <dbReference type="EMBL" id="KAG2180343.1"/>
    </source>
</evidence>
<reference evidence="5" key="1">
    <citation type="submission" date="2020-12" db="EMBL/GenBank/DDBJ databases">
        <title>Metabolic potential, ecology and presence of endohyphal bacteria is reflected in genomic diversity of Mucoromycotina.</title>
        <authorList>
            <person name="Muszewska A."/>
            <person name="Okrasinska A."/>
            <person name="Steczkiewicz K."/>
            <person name="Drgas O."/>
            <person name="Orlowska M."/>
            <person name="Perlinska-Lenart U."/>
            <person name="Aleksandrzak-Piekarczyk T."/>
            <person name="Szatraj K."/>
            <person name="Zielenkiewicz U."/>
            <person name="Pilsyk S."/>
            <person name="Malc E."/>
            <person name="Mieczkowski P."/>
            <person name="Kruszewska J.S."/>
            <person name="Biernat P."/>
            <person name="Pawlowska J."/>
        </authorList>
    </citation>
    <scope>NUCLEOTIDE SEQUENCE</scope>
    <source>
        <strain evidence="5">WA0000051536</strain>
    </source>
</reference>
<feature type="domain" description="Glucose-methanol-choline oxidoreductase N-terminal" evidence="4">
    <location>
        <begin position="313"/>
        <end position="327"/>
    </location>
</feature>
<dbReference type="PANTHER" id="PTHR11552">
    <property type="entry name" value="GLUCOSE-METHANOL-CHOLINE GMC OXIDOREDUCTASE"/>
    <property type="match status" value="1"/>
</dbReference>
<dbReference type="AlphaFoldDB" id="A0A8H7PUY7"/>
<evidence type="ECO:0000256" key="3">
    <source>
        <dbReference type="PIRSR" id="PIRSR000137-2"/>
    </source>
</evidence>
<keyword evidence="3" id="KW-0274">FAD</keyword>
<dbReference type="PANTHER" id="PTHR11552:SF134">
    <property type="entry name" value="GLUCOSE-METHANOL-CHOLINE OXIDOREDUCTASE N-TERMINAL DOMAIN-CONTAINING PROTEIN"/>
    <property type="match status" value="1"/>
</dbReference>
<dbReference type="InterPro" id="IPR007867">
    <property type="entry name" value="GMC_OxRtase_C"/>
</dbReference>
<evidence type="ECO:0000256" key="1">
    <source>
        <dbReference type="ARBA" id="ARBA00010790"/>
    </source>
</evidence>
<dbReference type="PROSITE" id="PS00624">
    <property type="entry name" value="GMC_OXRED_2"/>
    <property type="match status" value="1"/>
</dbReference>
<accession>A0A8H7PUY7</accession>
<keyword evidence="6" id="KW-1185">Reference proteome</keyword>
<dbReference type="SUPFAM" id="SSF51905">
    <property type="entry name" value="FAD/NAD(P)-binding domain"/>
    <property type="match status" value="1"/>
</dbReference>
<organism evidence="5 6">
    <name type="scientific">Umbelopsis vinacea</name>
    <dbReference type="NCBI Taxonomy" id="44442"/>
    <lineage>
        <taxon>Eukaryota</taxon>
        <taxon>Fungi</taxon>
        <taxon>Fungi incertae sedis</taxon>
        <taxon>Mucoromycota</taxon>
        <taxon>Mucoromycotina</taxon>
        <taxon>Umbelopsidomycetes</taxon>
        <taxon>Umbelopsidales</taxon>
        <taxon>Umbelopsidaceae</taxon>
        <taxon>Umbelopsis</taxon>
    </lineage>
</organism>
<name>A0A8H7PUY7_9FUNG</name>
<keyword evidence="3" id="KW-0285">Flavoprotein</keyword>
<dbReference type="Proteomes" id="UP000612746">
    <property type="component" value="Unassembled WGS sequence"/>
</dbReference>
<dbReference type="PIRSF" id="PIRSF000137">
    <property type="entry name" value="Alcohol_oxidase"/>
    <property type="match status" value="1"/>
</dbReference>
<dbReference type="Pfam" id="PF05199">
    <property type="entry name" value="GMC_oxred_C"/>
    <property type="match status" value="1"/>
</dbReference>
<dbReference type="GO" id="GO:0016614">
    <property type="term" value="F:oxidoreductase activity, acting on CH-OH group of donors"/>
    <property type="evidence" value="ECO:0007669"/>
    <property type="project" value="InterPro"/>
</dbReference>
<gene>
    <name evidence="5" type="ORF">INT44_003345</name>
</gene>
<evidence type="ECO:0000259" key="4">
    <source>
        <dbReference type="PROSITE" id="PS00624"/>
    </source>
</evidence>
<dbReference type="Gene3D" id="3.30.560.10">
    <property type="entry name" value="Glucose Oxidase, domain 3"/>
    <property type="match status" value="1"/>
</dbReference>
<feature type="active site" description="Proton acceptor" evidence="2">
    <location>
        <position position="592"/>
    </location>
</feature>
<protein>
    <recommendedName>
        <fullName evidence="4">Glucose-methanol-choline oxidoreductase N-terminal domain-containing protein</fullName>
    </recommendedName>
</protein>
<comment type="caution">
    <text evidence="5">The sequence shown here is derived from an EMBL/GenBank/DDBJ whole genome shotgun (WGS) entry which is preliminary data.</text>
</comment>